<dbReference type="InterPro" id="IPR000531">
    <property type="entry name" value="Beta-barrel_TonB"/>
</dbReference>
<keyword evidence="10" id="KW-0675">Receptor</keyword>
<dbReference type="InterPro" id="IPR036942">
    <property type="entry name" value="Beta-barrel_TonB_sf"/>
</dbReference>
<keyword evidence="3 8" id="KW-1134">Transmembrane beta strand</keyword>
<evidence type="ECO:0000256" key="7">
    <source>
        <dbReference type="ARBA" id="ARBA00023237"/>
    </source>
</evidence>
<dbReference type="PROSITE" id="PS52016">
    <property type="entry name" value="TONB_DEPENDENT_REC_3"/>
    <property type="match status" value="1"/>
</dbReference>
<keyword evidence="4 8" id="KW-0812">Transmembrane</keyword>
<organism evidence="10 11">
    <name type="scientific">Chryseobacterium endophyticum</name>
    <dbReference type="NCBI Taxonomy" id="1854762"/>
    <lineage>
        <taxon>Bacteria</taxon>
        <taxon>Pseudomonadati</taxon>
        <taxon>Bacteroidota</taxon>
        <taxon>Flavobacteriia</taxon>
        <taxon>Flavobacteriales</taxon>
        <taxon>Weeksellaceae</taxon>
        <taxon>Chryseobacterium group</taxon>
        <taxon>Chryseobacterium</taxon>
    </lineage>
</organism>
<evidence type="ECO:0000256" key="2">
    <source>
        <dbReference type="ARBA" id="ARBA00022448"/>
    </source>
</evidence>
<gene>
    <name evidence="10" type="ORF">AAFP95_20360</name>
</gene>
<evidence type="ECO:0000256" key="8">
    <source>
        <dbReference type="PROSITE-ProRule" id="PRU01360"/>
    </source>
</evidence>
<evidence type="ECO:0000256" key="5">
    <source>
        <dbReference type="ARBA" id="ARBA00023077"/>
    </source>
</evidence>
<dbReference type="Gene3D" id="2.40.170.20">
    <property type="entry name" value="TonB-dependent receptor, beta-barrel domain"/>
    <property type="match status" value="1"/>
</dbReference>
<evidence type="ECO:0000259" key="9">
    <source>
        <dbReference type="Pfam" id="PF00593"/>
    </source>
</evidence>
<dbReference type="AlphaFoldDB" id="A0AAU6WP03"/>
<reference evidence="10 11" key="1">
    <citation type="submission" date="2024-04" db="EMBL/GenBank/DDBJ databases">
        <title>Genome sequencing and assembly of rice foliar adapted Chryseobacterium endophyticum OsEnb-ALM-A6.</title>
        <authorList>
            <person name="Kumar S."/>
            <person name="Javed M."/>
            <person name="Chouhan V."/>
            <person name="Charishma K."/>
            <person name="Patel A."/>
            <person name="Kumar M."/>
            <person name="Sahu K.P."/>
            <person name="Kumar A."/>
        </authorList>
    </citation>
    <scope>NUCLEOTIDE SEQUENCE [LARGE SCALE GENOMIC DNA]</scope>
    <source>
        <strain evidence="10 11">OsEnb-ALM-A6</strain>
    </source>
</reference>
<name>A0AAU6WP03_9FLAO</name>
<evidence type="ECO:0000256" key="6">
    <source>
        <dbReference type="ARBA" id="ARBA00023136"/>
    </source>
</evidence>
<accession>A0AAU6WP03</accession>
<dbReference type="EMBL" id="CP154834">
    <property type="protein sequence ID" value="XAO73998.1"/>
    <property type="molecule type" value="Genomic_DNA"/>
</dbReference>
<proteinExistence type="inferred from homology"/>
<keyword evidence="7 8" id="KW-0998">Cell outer membrane</keyword>
<feature type="domain" description="TonB-dependent receptor-like beta-barrel" evidence="9">
    <location>
        <begin position="69"/>
        <end position="396"/>
    </location>
</feature>
<keyword evidence="11" id="KW-1185">Reference proteome</keyword>
<evidence type="ECO:0000256" key="1">
    <source>
        <dbReference type="ARBA" id="ARBA00004571"/>
    </source>
</evidence>
<sequence>MSPYSVPYKDNGEYNIFPMNPELLYTNPLLGLATDRMSVAKNLSGNAYMEIKPGLKGLTFKILSSYALNTNAYGSYTGRKANDNVGNAYKSNNQYDDWTVESILTYNRDFEKHHVDATFLYGAYEWKGDTTWASGVGFFTDDYSYNNIGAATSKNAGSNAFRRSQISQMGRVNYSYDSRYSLSLTVRRDGASQFGANTDKFAVFPGMAVGWNINNESFLKQVSWMDQLKLRFSLGETGNPGIPQYGTLTTLGTVLYPFSGNVLTGTYLGGIGNADLKWETTRTANLGLDFTFLNHRINGTVEVYKSKTRDLLMWRNIPNITGTGSILDNIGKLENKGLDFTLNTVNIKTENFKWETGLNFSTFRNKIVQLYGDGKDDIANGWFIGQSLGAVYTYKMVGIWQQGEDPSKWDPTAKPGDIKFADTNGDGKITPEDRVIQGKKFTGLDRRDYQYFHL</sequence>
<keyword evidence="5" id="KW-0798">TonB box</keyword>
<dbReference type="Proteomes" id="UP001463665">
    <property type="component" value="Chromosome"/>
</dbReference>
<dbReference type="SUPFAM" id="SSF56935">
    <property type="entry name" value="Porins"/>
    <property type="match status" value="1"/>
</dbReference>
<dbReference type="GO" id="GO:0009279">
    <property type="term" value="C:cell outer membrane"/>
    <property type="evidence" value="ECO:0007669"/>
    <property type="project" value="UniProtKB-SubCell"/>
</dbReference>
<evidence type="ECO:0000313" key="10">
    <source>
        <dbReference type="EMBL" id="XAO73998.1"/>
    </source>
</evidence>
<keyword evidence="6 8" id="KW-0472">Membrane</keyword>
<dbReference type="RefSeq" id="WP_345766296.1">
    <property type="nucleotide sequence ID" value="NZ_CP154834.1"/>
</dbReference>
<dbReference type="InterPro" id="IPR039426">
    <property type="entry name" value="TonB-dep_rcpt-like"/>
</dbReference>
<evidence type="ECO:0000313" key="11">
    <source>
        <dbReference type="Proteomes" id="UP001463665"/>
    </source>
</evidence>
<evidence type="ECO:0000256" key="3">
    <source>
        <dbReference type="ARBA" id="ARBA00022452"/>
    </source>
</evidence>
<keyword evidence="2 8" id="KW-0813">Transport</keyword>
<comment type="similarity">
    <text evidence="8">Belongs to the TonB-dependent receptor family.</text>
</comment>
<evidence type="ECO:0000256" key="4">
    <source>
        <dbReference type="ARBA" id="ARBA00022692"/>
    </source>
</evidence>
<dbReference type="Pfam" id="PF00593">
    <property type="entry name" value="TonB_dep_Rec_b-barrel"/>
    <property type="match status" value="1"/>
</dbReference>
<comment type="subcellular location">
    <subcellularLocation>
        <location evidence="1 8">Cell outer membrane</location>
        <topology evidence="1 8">Multi-pass membrane protein</topology>
    </subcellularLocation>
</comment>
<protein>
    <submittedName>
        <fullName evidence="10">TonB-dependent receptor</fullName>
    </submittedName>
</protein>